<name>A0AAX3BEU5_9SPIR</name>
<keyword evidence="11" id="KW-1185">Reference proteome</keyword>
<evidence type="ECO:0000256" key="1">
    <source>
        <dbReference type="ARBA" id="ARBA00004141"/>
    </source>
</evidence>
<sequence length="227" mass="26328">MKKWMYVIIPIFAAFVPLVLSFDEKVHFARYWIPYVVSALSVGVVYLVWDVLAVWKGHWRFNDEYVGKWRLFHLPLGEYLFFVCIPYACLFLYEVGVAYFGNDQLLPWEGWWSWLLGGVSIVFAWFMRRRGYTVFALFSAAVFFVLQGMLFPGLLGHTGFLFFLALSTVGFLVVDGLYTSLPTIFYNTTANTNVRLFTIPVEDFVYNISHLGLVLLVYLQVKSWIGL</sequence>
<feature type="transmembrane region" description="Helical" evidence="8">
    <location>
        <begin position="31"/>
        <end position="55"/>
    </location>
</feature>
<proteinExistence type="predicted"/>
<keyword evidence="3 8" id="KW-0812">Transmembrane</keyword>
<feature type="transmembrane region" description="Helical" evidence="8">
    <location>
        <begin position="134"/>
        <end position="154"/>
    </location>
</feature>
<organism evidence="10 11">
    <name type="scientific">Thermospira aquatica</name>
    <dbReference type="NCBI Taxonomy" id="2828656"/>
    <lineage>
        <taxon>Bacteria</taxon>
        <taxon>Pseudomonadati</taxon>
        <taxon>Spirochaetota</taxon>
        <taxon>Spirochaetia</taxon>
        <taxon>Brevinematales</taxon>
        <taxon>Thermospiraceae</taxon>
        <taxon>Thermospira</taxon>
    </lineage>
</organism>
<protein>
    <submittedName>
        <fullName evidence="10">Lycopene cyclase domain-containing protein</fullName>
    </submittedName>
</protein>
<keyword evidence="7" id="KW-0413">Isomerase</keyword>
<dbReference type="GO" id="GO:0016872">
    <property type="term" value="F:intramolecular lyase activity"/>
    <property type="evidence" value="ECO:0007669"/>
    <property type="project" value="InterPro"/>
</dbReference>
<dbReference type="NCBIfam" id="TIGR03462">
    <property type="entry name" value="CarR_dom_SF"/>
    <property type="match status" value="2"/>
</dbReference>
<dbReference type="InterPro" id="IPR017825">
    <property type="entry name" value="Lycopene_cyclase_dom"/>
</dbReference>
<dbReference type="GO" id="GO:0016117">
    <property type="term" value="P:carotenoid biosynthetic process"/>
    <property type="evidence" value="ECO:0007669"/>
    <property type="project" value="UniProtKB-KW"/>
</dbReference>
<keyword evidence="4" id="KW-0125">Carotenoid biosynthesis</keyword>
<reference evidence="10" key="1">
    <citation type="submission" date="2021-04" db="EMBL/GenBank/DDBJ databases">
        <authorList>
            <person name="Postec A."/>
        </authorList>
    </citation>
    <scope>NUCLEOTIDE SEQUENCE</scope>
    <source>
        <strain evidence="10">F1F22</strain>
    </source>
</reference>
<gene>
    <name evidence="10" type="ORF">KDW03_03435</name>
</gene>
<comment type="pathway">
    <text evidence="2">Carotenoid biosynthesis.</text>
</comment>
<feature type="domain" description="Lycopene cyclase" evidence="9">
    <location>
        <begin position="132"/>
        <end position="218"/>
    </location>
</feature>
<dbReference type="RefSeq" id="WP_271435999.1">
    <property type="nucleotide sequence ID" value="NZ_CP073355.1"/>
</dbReference>
<keyword evidence="5 8" id="KW-1133">Transmembrane helix</keyword>
<feature type="domain" description="Lycopene cyclase" evidence="9">
    <location>
        <begin position="5"/>
        <end position="95"/>
    </location>
</feature>
<feature type="transmembrane region" description="Helical" evidence="8">
    <location>
        <begin position="76"/>
        <end position="99"/>
    </location>
</feature>
<evidence type="ECO:0000256" key="7">
    <source>
        <dbReference type="ARBA" id="ARBA00023235"/>
    </source>
</evidence>
<evidence type="ECO:0000256" key="8">
    <source>
        <dbReference type="SAM" id="Phobius"/>
    </source>
</evidence>
<feature type="transmembrane region" description="Helical" evidence="8">
    <location>
        <begin position="111"/>
        <end position="127"/>
    </location>
</feature>
<dbReference type="AlphaFoldDB" id="A0AAX3BEU5"/>
<dbReference type="Pfam" id="PF18916">
    <property type="entry name" value="Lycopene_cyc"/>
    <property type="match status" value="2"/>
</dbReference>
<evidence type="ECO:0000256" key="5">
    <source>
        <dbReference type="ARBA" id="ARBA00022989"/>
    </source>
</evidence>
<evidence type="ECO:0000256" key="3">
    <source>
        <dbReference type="ARBA" id="ARBA00022692"/>
    </source>
</evidence>
<dbReference type="KEGG" id="taqu:KDW03_03435"/>
<evidence type="ECO:0000313" key="11">
    <source>
        <dbReference type="Proteomes" id="UP001056539"/>
    </source>
</evidence>
<evidence type="ECO:0000256" key="2">
    <source>
        <dbReference type="ARBA" id="ARBA00004829"/>
    </source>
</evidence>
<dbReference type="Proteomes" id="UP001056539">
    <property type="component" value="Chromosome"/>
</dbReference>
<evidence type="ECO:0000256" key="4">
    <source>
        <dbReference type="ARBA" id="ARBA00022746"/>
    </source>
</evidence>
<reference evidence="10" key="2">
    <citation type="submission" date="2022-06" db="EMBL/GenBank/DDBJ databases">
        <title>Thermospira aquatica gen. nov., sp. nov.</title>
        <authorList>
            <person name="Ben Ali Gam Z."/>
            <person name="Labat M."/>
        </authorList>
    </citation>
    <scope>NUCLEOTIDE SEQUENCE</scope>
    <source>
        <strain evidence="10">F1F22</strain>
    </source>
</reference>
<evidence type="ECO:0000313" key="10">
    <source>
        <dbReference type="EMBL" id="URA10872.1"/>
    </source>
</evidence>
<keyword evidence="6 8" id="KW-0472">Membrane</keyword>
<evidence type="ECO:0000256" key="6">
    <source>
        <dbReference type="ARBA" id="ARBA00023136"/>
    </source>
</evidence>
<comment type="subcellular location">
    <subcellularLocation>
        <location evidence="1">Membrane</location>
        <topology evidence="1">Multi-pass membrane protein</topology>
    </subcellularLocation>
</comment>
<accession>A0AAX3BEU5</accession>
<dbReference type="GO" id="GO:0016020">
    <property type="term" value="C:membrane"/>
    <property type="evidence" value="ECO:0007669"/>
    <property type="project" value="UniProtKB-SubCell"/>
</dbReference>
<feature type="transmembrane region" description="Helical" evidence="8">
    <location>
        <begin position="160"/>
        <end position="178"/>
    </location>
</feature>
<dbReference type="EMBL" id="CP073355">
    <property type="protein sequence ID" value="URA10872.1"/>
    <property type="molecule type" value="Genomic_DNA"/>
</dbReference>
<evidence type="ECO:0000259" key="9">
    <source>
        <dbReference type="Pfam" id="PF18916"/>
    </source>
</evidence>
<dbReference type="GO" id="GO:0045436">
    <property type="term" value="F:lycopene beta cyclase activity"/>
    <property type="evidence" value="ECO:0007669"/>
    <property type="project" value="UniProtKB-ARBA"/>
</dbReference>